<dbReference type="InterPro" id="IPR029026">
    <property type="entry name" value="tRNA_m1G_MTases_N"/>
</dbReference>
<evidence type="ECO:0000259" key="7">
    <source>
        <dbReference type="SMART" id="SM00967"/>
    </source>
</evidence>
<dbReference type="SMART" id="SM00967">
    <property type="entry name" value="SpoU_sub_bind"/>
    <property type="match status" value="1"/>
</dbReference>
<comment type="subcellular location">
    <subcellularLocation>
        <location evidence="1">Mitochondrion</location>
    </subcellularLocation>
</comment>
<organism evidence="8 9">
    <name type="scientific">Calicophoron daubneyi</name>
    <name type="common">Rumen fluke</name>
    <name type="synonym">Paramphistomum daubneyi</name>
    <dbReference type="NCBI Taxonomy" id="300641"/>
    <lineage>
        <taxon>Eukaryota</taxon>
        <taxon>Metazoa</taxon>
        <taxon>Spiralia</taxon>
        <taxon>Lophotrochozoa</taxon>
        <taxon>Platyhelminthes</taxon>
        <taxon>Trematoda</taxon>
        <taxon>Digenea</taxon>
        <taxon>Plagiorchiida</taxon>
        <taxon>Pronocephalata</taxon>
        <taxon>Paramphistomoidea</taxon>
        <taxon>Paramphistomidae</taxon>
        <taxon>Calicophoron</taxon>
    </lineage>
</organism>
<dbReference type="Proteomes" id="UP001497525">
    <property type="component" value="Unassembled WGS sequence"/>
</dbReference>
<evidence type="ECO:0000256" key="4">
    <source>
        <dbReference type="ARBA" id="ARBA00022946"/>
    </source>
</evidence>
<proteinExistence type="predicted"/>
<dbReference type="SUPFAM" id="SSF55315">
    <property type="entry name" value="L30e-like"/>
    <property type="match status" value="1"/>
</dbReference>
<dbReference type="AlphaFoldDB" id="A0AAV2T187"/>
<evidence type="ECO:0000256" key="2">
    <source>
        <dbReference type="ARBA" id="ARBA00022603"/>
    </source>
</evidence>
<evidence type="ECO:0000256" key="6">
    <source>
        <dbReference type="ARBA" id="ARBA00034881"/>
    </source>
</evidence>
<name>A0AAV2T187_CALDB</name>
<dbReference type="SUPFAM" id="SSF75217">
    <property type="entry name" value="alpha/beta knot"/>
    <property type="match status" value="1"/>
</dbReference>
<keyword evidence="2" id="KW-0489">Methyltransferase</keyword>
<keyword evidence="5" id="KW-0496">Mitochondrion</keyword>
<evidence type="ECO:0000313" key="8">
    <source>
        <dbReference type="EMBL" id="CAL5130143.1"/>
    </source>
</evidence>
<reference evidence="8" key="1">
    <citation type="submission" date="2024-06" db="EMBL/GenBank/DDBJ databases">
        <authorList>
            <person name="Liu X."/>
            <person name="Lenzi L."/>
            <person name="Haldenby T S."/>
            <person name="Uol C."/>
        </authorList>
    </citation>
    <scope>NUCLEOTIDE SEQUENCE</scope>
</reference>
<dbReference type="PANTHER" id="PTHR46103:SF1">
    <property type="entry name" value="RRNA METHYLTRANSFERASE 1, MITOCHONDRIAL"/>
    <property type="match status" value="1"/>
</dbReference>
<protein>
    <recommendedName>
        <fullName evidence="6">rRNA methyltransferase 1, mitochondrial</fullName>
    </recommendedName>
</protein>
<sequence length="308" mass="33394">MKQFLYGIHPVLSALCFKQRKIKQLIIREDWLENRMNKGLAYSWISRIHSIAQNSGVPVSFASMAAMGTLINGRAHQGVLLEADDITVEPISRRSISNFLSFYSFTNPECSQDFIRIRNRPVALLIDHLTDVMNLGSILRSAVFFGTSAVIFSTAPCVAPSPLISKLSAGAMESLSLFRFTDTVDDLKILSEAGFLVIGTMGLDSSLSSDNRCRTSFSLTAEEVGAYDDGGTGITPRPLVLALGSEARGLSPEVVKACDILLRIPGSQETCSDPVVPVLAYPSSLNVAVATGILLYQLANLRYPAETL</sequence>
<accession>A0AAV2T187</accession>
<gene>
    <name evidence="8" type="ORF">CDAUBV1_LOCUS1575</name>
</gene>
<dbReference type="Pfam" id="PF00588">
    <property type="entry name" value="SpoU_methylase"/>
    <property type="match status" value="1"/>
</dbReference>
<dbReference type="GO" id="GO:0016435">
    <property type="term" value="F:rRNA (guanine) methyltransferase activity"/>
    <property type="evidence" value="ECO:0007669"/>
    <property type="project" value="TreeGrafter"/>
</dbReference>
<keyword evidence="4" id="KW-0809">Transit peptide</keyword>
<dbReference type="InterPro" id="IPR013123">
    <property type="entry name" value="SpoU_subst-bd"/>
</dbReference>
<feature type="domain" description="RNA 2-O ribose methyltransferase substrate binding" evidence="7">
    <location>
        <begin position="4"/>
        <end position="89"/>
    </location>
</feature>
<dbReference type="PANTHER" id="PTHR46103">
    <property type="entry name" value="RRNA METHYLTRANSFERASE 1, MITOCHONDRIAL"/>
    <property type="match status" value="1"/>
</dbReference>
<comment type="caution">
    <text evidence="8">The sequence shown here is derived from an EMBL/GenBank/DDBJ whole genome shotgun (WGS) entry which is preliminary data.</text>
</comment>
<evidence type="ECO:0000256" key="5">
    <source>
        <dbReference type="ARBA" id="ARBA00023128"/>
    </source>
</evidence>
<evidence type="ECO:0000313" key="9">
    <source>
        <dbReference type="Proteomes" id="UP001497525"/>
    </source>
</evidence>
<dbReference type="GO" id="GO:0003723">
    <property type="term" value="F:RNA binding"/>
    <property type="evidence" value="ECO:0007669"/>
    <property type="project" value="InterPro"/>
</dbReference>
<dbReference type="Gene3D" id="3.30.1330.30">
    <property type="match status" value="1"/>
</dbReference>
<dbReference type="InterPro" id="IPR029064">
    <property type="entry name" value="Ribosomal_eL30-like_sf"/>
</dbReference>
<dbReference type="InterPro" id="IPR047182">
    <property type="entry name" value="MRM1"/>
</dbReference>
<dbReference type="Gene3D" id="3.40.1280.10">
    <property type="match status" value="1"/>
</dbReference>
<dbReference type="InterPro" id="IPR029028">
    <property type="entry name" value="Alpha/beta_knot_MTases"/>
</dbReference>
<dbReference type="EMBL" id="CAXLJL010000057">
    <property type="protein sequence ID" value="CAL5130143.1"/>
    <property type="molecule type" value="Genomic_DNA"/>
</dbReference>
<dbReference type="GO" id="GO:0005739">
    <property type="term" value="C:mitochondrion"/>
    <property type="evidence" value="ECO:0007669"/>
    <property type="project" value="UniProtKB-SubCell"/>
</dbReference>
<evidence type="ECO:0000256" key="1">
    <source>
        <dbReference type="ARBA" id="ARBA00004173"/>
    </source>
</evidence>
<evidence type="ECO:0000256" key="3">
    <source>
        <dbReference type="ARBA" id="ARBA00022679"/>
    </source>
</evidence>
<keyword evidence="3" id="KW-0808">Transferase</keyword>
<dbReference type="InterPro" id="IPR001537">
    <property type="entry name" value="SpoU_MeTrfase"/>
</dbReference>
<dbReference type="Pfam" id="PF08032">
    <property type="entry name" value="SpoU_sub_bind"/>
    <property type="match status" value="1"/>
</dbReference>